<evidence type="ECO:0000313" key="1">
    <source>
        <dbReference type="EMBL" id="MCT2398300.1"/>
    </source>
</evidence>
<name>A0ABT2I0G7_9SPHN</name>
<evidence type="ECO:0000313" key="2">
    <source>
        <dbReference type="Proteomes" id="UP001165583"/>
    </source>
</evidence>
<reference evidence="1" key="1">
    <citation type="submission" date="2022-09" db="EMBL/GenBank/DDBJ databases">
        <title>Novosphingobium sp. Nov., a polycyclic aromatic hydrocarbon-degrading bacterium isolated form mangrove sediments in HongKong.</title>
        <authorList>
            <person name="Hu Z."/>
        </authorList>
    </citation>
    <scope>NUCLEOTIDE SEQUENCE</scope>
    <source>
        <strain evidence="1">HK4-1</strain>
    </source>
</reference>
<protein>
    <submittedName>
        <fullName evidence="1">Uncharacterized protein</fullName>
    </submittedName>
</protein>
<dbReference type="EMBL" id="JANZXA010000001">
    <property type="protein sequence ID" value="MCT2398300.1"/>
    <property type="molecule type" value="Genomic_DNA"/>
</dbReference>
<dbReference type="Proteomes" id="UP001165583">
    <property type="component" value="Unassembled WGS sequence"/>
</dbReference>
<gene>
    <name evidence="1" type="ORF">NZK81_01930</name>
</gene>
<keyword evidence="2" id="KW-1185">Reference proteome</keyword>
<sequence length="329" mass="35065">MQTGSAQDPLSGDQDQWKKGQAALAERLAGWRAEPEVASVLAGVERFGAGRVLEHCGSLADLFSPGSPRAHAFASGFVAVGVGGLGDYPLGQLPLMHGKRDAVPTLVLASAGRASLALAAYDGVALEGLTAPKTAKFAPQETWIHVLSGSGEADLVLRRDGEGGRAVLRSGRLDLMPGMAYYRYGLREALHVRRVTGSLVLLRLQRQLVDPEPTREYSLPDGALVHQAAARLKDSRRELAMALLGRMGRKDAVTQMARIASGEADPEAGEGFRWQALREVLALDSAAGFQLLARISAREDDPLAKPAASLQASLLEAWPNLGKAVEWPR</sequence>
<accession>A0ABT2I0G7</accession>
<comment type="caution">
    <text evidence="1">The sequence shown here is derived from an EMBL/GenBank/DDBJ whole genome shotgun (WGS) entry which is preliminary data.</text>
</comment>
<organism evidence="1 2">
    <name type="scientific">Novosphingobium mangrovi</name>
    <name type="common">ex Huang et al. 2023</name>
    <dbReference type="NCBI Taxonomy" id="2976432"/>
    <lineage>
        <taxon>Bacteria</taxon>
        <taxon>Pseudomonadati</taxon>
        <taxon>Pseudomonadota</taxon>
        <taxon>Alphaproteobacteria</taxon>
        <taxon>Sphingomonadales</taxon>
        <taxon>Sphingomonadaceae</taxon>
        <taxon>Novosphingobium</taxon>
    </lineage>
</organism>
<dbReference type="RefSeq" id="WP_260043407.1">
    <property type="nucleotide sequence ID" value="NZ_JANZXA010000001.1"/>
</dbReference>
<proteinExistence type="predicted"/>